<sequence length="266" mass="30210">MIKKTLLIAFCSLGSVSYLQAQGNIHSPGEGGFFTADRLAGFKGPDAENYDNGNNPWMMDLYNDMRTKLGVMGEEVNLTLEDIDGTIYLDESFQLGALHEDGVIFKRMYMRYDAYNDEIELRESPDSKVTRAMVKNQKYSCSVNGSKFDYLQYKNDEGVLVAGYLEPLVNGGDYVLYQKQLKIFKEGKPAKTSLDRGFPHRFLDKTEYYLSVNGDTPQYFKAKKSEVMALFPDEDQKVIKQFIKEKQIDLGESLGLTNLFAYANTL</sequence>
<evidence type="ECO:0000313" key="3">
    <source>
        <dbReference type="Proteomes" id="UP001597342"/>
    </source>
</evidence>
<dbReference type="EMBL" id="JBHUHU010000005">
    <property type="protein sequence ID" value="MFD2101648.1"/>
    <property type="molecule type" value="Genomic_DNA"/>
</dbReference>
<gene>
    <name evidence="2" type="ORF">ACFSJE_17790</name>
</gene>
<feature type="chain" id="PRO_5045576242" evidence="1">
    <location>
        <begin position="22"/>
        <end position="266"/>
    </location>
</feature>
<protein>
    <submittedName>
        <fullName evidence="2">Uncharacterized protein</fullName>
    </submittedName>
</protein>
<accession>A0ABW4Y531</accession>
<organism evidence="2 3">
    <name type="scientific">Flagellimonas iocasae</name>
    <dbReference type="NCBI Taxonomy" id="2055905"/>
    <lineage>
        <taxon>Bacteria</taxon>
        <taxon>Pseudomonadati</taxon>
        <taxon>Bacteroidota</taxon>
        <taxon>Flavobacteriia</taxon>
        <taxon>Flavobacteriales</taxon>
        <taxon>Flavobacteriaceae</taxon>
        <taxon>Flagellimonas</taxon>
    </lineage>
</organism>
<dbReference type="RefSeq" id="WP_379832214.1">
    <property type="nucleotide sequence ID" value="NZ_JBHUHU010000005.1"/>
</dbReference>
<keyword evidence="1" id="KW-0732">Signal</keyword>
<proteinExistence type="predicted"/>
<evidence type="ECO:0000256" key="1">
    <source>
        <dbReference type="SAM" id="SignalP"/>
    </source>
</evidence>
<feature type="signal peptide" evidence="1">
    <location>
        <begin position="1"/>
        <end position="21"/>
    </location>
</feature>
<reference evidence="3" key="1">
    <citation type="journal article" date="2019" name="Int. J. Syst. Evol. Microbiol.">
        <title>The Global Catalogue of Microorganisms (GCM) 10K type strain sequencing project: providing services to taxonomists for standard genome sequencing and annotation.</title>
        <authorList>
            <consortium name="The Broad Institute Genomics Platform"/>
            <consortium name="The Broad Institute Genome Sequencing Center for Infectious Disease"/>
            <person name="Wu L."/>
            <person name="Ma J."/>
        </authorList>
    </citation>
    <scope>NUCLEOTIDE SEQUENCE [LARGE SCALE GENOMIC DNA]</scope>
    <source>
        <strain evidence="3">JCM 3389</strain>
    </source>
</reference>
<evidence type="ECO:0000313" key="2">
    <source>
        <dbReference type="EMBL" id="MFD2101648.1"/>
    </source>
</evidence>
<dbReference type="Proteomes" id="UP001597342">
    <property type="component" value="Unassembled WGS sequence"/>
</dbReference>
<keyword evidence="3" id="KW-1185">Reference proteome</keyword>
<comment type="caution">
    <text evidence="2">The sequence shown here is derived from an EMBL/GenBank/DDBJ whole genome shotgun (WGS) entry which is preliminary data.</text>
</comment>
<name>A0ABW4Y531_9FLAO</name>